<evidence type="ECO:0000313" key="4">
    <source>
        <dbReference type="Proteomes" id="UP001161017"/>
    </source>
</evidence>
<proteinExistence type="predicted"/>
<name>A0AA43TSU2_9LECA</name>
<feature type="transmembrane region" description="Helical" evidence="2">
    <location>
        <begin position="157"/>
        <end position="183"/>
    </location>
</feature>
<keyword evidence="2" id="KW-1133">Transmembrane helix</keyword>
<sequence length="329" mass="36992">MDRHDRCRRGRSGGPASEKDLEALPTSQVHLEAYTSGLRSPSSTRSIIDPVQSPVNFSRPLHSDGSLGFNDNQESYTHPAFGSPILIEPPKKRKRGHHGRALKKSRKAPRHTFFHSQDPQVRRKSIGTLVAGTLLVIVLTTYLAVATSNAVSTTTFHAVFIFFILLLTMIFAHFLIRLCMVTLRTQRRSCLRKRRPPIHTYTPDDLEASLSQVYMEASQPRSRSPLRFIRIRDEENIHEDNNTVSDGAVALPPPAYGWWRGSVRIDPEDLRYQNVDHSELQQQTRSLVFAGTGHAPPSYTSDPEEGELARPAPLLTSERFIARDGGRNV</sequence>
<dbReference type="EMBL" id="JAPUFD010000011">
    <property type="protein sequence ID" value="MDI1490201.1"/>
    <property type="molecule type" value="Genomic_DNA"/>
</dbReference>
<feature type="compositionally biased region" description="Polar residues" evidence="1">
    <location>
        <begin position="37"/>
        <end position="46"/>
    </location>
</feature>
<feature type="compositionally biased region" description="Basic residues" evidence="1">
    <location>
        <begin position="91"/>
        <end position="113"/>
    </location>
</feature>
<feature type="region of interest" description="Disordered" evidence="1">
    <location>
        <begin position="36"/>
        <end position="55"/>
    </location>
</feature>
<evidence type="ECO:0000256" key="2">
    <source>
        <dbReference type="SAM" id="Phobius"/>
    </source>
</evidence>
<gene>
    <name evidence="3" type="ORF">OHK93_001401</name>
</gene>
<dbReference type="AlphaFoldDB" id="A0AA43TSU2"/>
<feature type="region of interest" description="Disordered" evidence="1">
    <location>
        <begin position="80"/>
        <end position="119"/>
    </location>
</feature>
<keyword evidence="4" id="KW-1185">Reference proteome</keyword>
<keyword evidence="2" id="KW-0472">Membrane</keyword>
<evidence type="ECO:0000256" key="1">
    <source>
        <dbReference type="SAM" id="MobiDB-lite"/>
    </source>
</evidence>
<accession>A0AA43TSU2</accession>
<reference evidence="3" key="1">
    <citation type="journal article" date="2023" name="Genome Biol. Evol.">
        <title>First Whole Genome Sequence and Flow Cytometry Genome Size Data for the Lichen-Forming Fungus Ramalina farinacea (Ascomycota).</title>
        <authorList>
            <person name="Llewellyn T."/>
            <person name="Mian S."/>
            <person name="Hill R."/>
            <person name="Leitch I.J."/>
            <person name="Gaya E."/>
        </authorList>
    </citation>
    <scope>NUCLEOTIDE SEQUENCE</scope>
    <source>
        <strain evidence="3">LIQ254RAFAR</strain>
    </source>
</reference>
<protein>
    <submittedName>
        <fullName evidence="3">Uncharacterized protein</fullName>
    </submittedName>
</protein>
<feature type="region of interest" description="Disordered" evidence="1">
    <location>
        <begin position="1"/>
        <end position="25"/>
    </location>
</feature>
<comment type="caution">
    <text evidence="3">The sequence shown here is derived from an EMBL/GenBank/DDBJ whole genome shotgun (WGS) entry which is preliminary data.</text>
</comment>
<keyword evidence="2" id="KW-0812">Transmembrane</keyword>
<dbReference type="Proteomes" id="UP001161017">
    <property type="component" value="Unassembled WGS sequence"/>
</dbReference>
<organism evidence="3 4">
    <name type="scientific">Ramalina farinacea</name>
    <dbReference type="NCBI Taxonomy" id="258253"/>
    <lineage>
        <taxon>Eukaryota</taxon>
        <taxon>Fungi</taxon>
        <taxon>Dikarya</taxon>
        <taxon>Ascomycota</taxon>
        <taxon>Pezizomycotina</taxon>
        <taxon>Lecanoromycetes</taxon>
        <taxon>OSLEUM clade</taxon>
        <taxon>Lecanoromycetidae</taxon>
        <taxon>Lecanorales</taxon>
        <taxon>Lecanorineae</taxon>
        <taxon>Ramalinaceae</taxon>
        <taxon>Ramalina</taxon>
    </lineage>
</organism>
<feature type="transmembrane region" description="Helical" evidence="2">
    <location>
        <begin position="126"/>
        <end position="145"/>
    </location>
</feature>
<feature type="compositionally biased region" description="Basic residues" evidence="1">
    <location>
        <begin position="1"/>
        <end position="11"/>
    </location>
</feature>
<evidence type="ECO:0000313" key="3">
    <source>
        <dbReference type="EMBL" id="MDI1490201.1"/>
    </source>
</evidence>